<feature type="chain" id="PRO_5040279718" description="LysM domain-containing protein" evidence="3">
    <location>
        <begin position="17"/>
        <end position="198"/>
    </location>
</feature>
<organism evidence="5 6">
    <name type="scientific">Polyplosphaeria fusca</name>
    <dbReference type="NCBI Taxonomy" id="682080"/>
    <lineage>
        <taxon>Eukaryota</taxon>
        <taxon>Fungi</taxon>
        <taxon>Dikarya</taxon>
        <taxon>Ascomycota</taxon>
        <taxon>Pezizomycotina</taxon>
        <taxon>Dothideomycetes</taxon>
        <taxon>Pleosporomycetidae</taxon>
        <taxon>Pleosporales</taxon>
        <taxon>Tetraplosphaeriaceae</taxon>
        <taxon>Polyplosphaeria</taxon>
    </lineage>
</organism>
<name>A0A9P4R8G0_9PLEO</name>
<evidence type="ECO:0000256" key="2">
    <source>
        <dbReference type="ARBA" id="ARBA00023026"/>
    </source>
</evidence>
<evidence type="ECO:0000256" key="1">
    <source>
        <dbReference type="ARBA" id="ARBA00022669"/>
    </source>
</evidence>
<dbReference type="AlphaFoldDB" id="A0A9P4R8G0"/>
<dbReference type="PANTHER" id="PTHR34997">
    <property type="entry name" value="AM15"/>
    <property type="match status" value="1"/>
</dbReference>
<dbReference type="PROSITE" id="PS51782">
    <property type="entry name" value="LYSM"/>
    <property type="match status" value="1"/>
</dbReference>
<dbReference type="CDD" id="cd00118">
    <property type="entry name" value="LysM"/>
    <property type="match status" value="1"/>
</dbReference>
<feature type="signal peptide" evidence="3">
    <location>
        <begin position="1"/>
        <end position="16"/>
    </location>
</feature>
<protein>
    <recommendedName>
        <fullName evidence="4">LysM domain-containing protein</fullName>
    </recommendedName>
</protein>
<dbReference type="Gene3D" id="3.10.350.10">
    <property type="entry name" value="LysM domain"/>
    <property type="match status" value="1"/>
</dbReference>
<dbReference type="PANTHER" id="PTHR34997:SF1">
    <property type="entry name" value="PEPTIDOGLYCAN-BINDING LYSIN DOMAIN"/>
    <property type="match status" value="1"/>
</dbReference>
<keyword evidence="1" id="KW-0147">Chitin-binding</keyword>
<keyword evidence="6" id="KW-1185">Reference proteome</keyword>
<keyword evidence="2" id="KW-0843">Virulence</keyword>
<accession>A0A9P4R8G0</accession>
<dbReference type="OrthoDB" id="2281372at2759"/>
<dbReference type="Proteomes" id="UP000799444">
    <property type="component" value="Unassembled WGS sequence"/>
</dbReference>
<dbReference type="EMBL" id="ML996098">
    <property type="protein sequence ID" value="KAF2740919.1"/>
    <property type="molecule type" value="Genomic_DNA"/>
</dbReference>
<gene>
    <name evidence="5" type="ORF">EJ04DRAFT_481131</name>
</gene>
<dbReference type="InterPro" id="IPR036779">
    <property type="entry name" value="LysM_dom_sf"/>
</dbReference>
<evidence type="ECO:0000256" key="3">
    <source>
        <dbReference type="SAM" id="SignalP"/>
    </source>
</evidence>
<reference evidence="5" key="1">
    <citation type="journal article" date="2020" name="Stud. Mycol.">
        <title>101 Dothideomycetes genomes: a test case for predicting lifestyles and emergence of pathogens.</title>
        <authorList>
            <person name="Haridas S."/>
            <person name="Albert R."/>
            <person name="Binder M."/>
            <person name="Bloem J."/>
            <person name="Labutti K."/>
            <person name="Salamov A."/>
            <person name="Andreopoulos B."/>
            <person name="Baker S."/>
            <person name="Barry K."/>
            <person name="Bills G."/>
            <person name="Bluhm B."/>
            <person name="Cannon C."/>
            <person name="Castanera R."/>
            <person name="Culley D."/>
            <person name="Daum C."/>
            <person name="Ezra D."/>
            <person name="Gonzalez J."/>
            <person name="Henrissat B."/>
            <person name="Kuo A."/>
            <person name="Liang C."/>
            <person name="Lipzen A."/>
            <person name="Lutzoni F."/>
            <person name="Magnuson J."/>
            <person name="Mondo S."/>
            <person name="Nolan M."/>
            <person name="Ohm R."/>
            <person name="Pangilinan J."/>
            <person name="Park H.-J."/>
            <person name="Ramirez L."/>
            <person name="Alfaro M."/>
            <person name="Sun H."/>
            <person name="Tritt A."/>
            <person name="Yoshinaga Y."/>
            <person name="Zwiers L.-H."/>
            <person name="Turgeon B."/>
            <person name="Goodwin S."/>
            <person name="Spatafora J."/>
            <person name="Crous P."/>
            <person name="Grigoriev I."/>
        </authorList>
    </citation>
    <scope>NUCLEOTIDE SEQUENCE</scope>
    <source>
        <strain evidence="5">CBS 125425</strain>
    </source>
</reference>
<evidence type="ECO:0000313" key="5">
    <source>
        <dbReference type="EMBL" id="KAF2740919.1"/>
    </source>
</evidence>
<dbReference type="InterPro" id="IPR018392">
    <property type="entry name" value="LysM"/>
</dbReference>
<keyword evidence="3" id="KW-0732">Signal</keyword>
<comment type="caution">
    <text evidence="5">The sequence shown here is derived from an EMBL/GenBank/DDBJ whole genome shotgun (WGS) entry which is preliminary data.</text>
</comment>
<evidence type="ECO:0000259" key="4">
    <source>
        <dbReference type="PROSITE" id="PS51782"/>
    </source>
</evidence>
<dbReference type="GO" id="GO:0008061">
    <property type="term" value="F:chitin binding"/>
    <property type="evidence" value="ECO:0007669"/>
    <property type="project" value="UniProtKB-KW"/>
</dbReference>
<feature type="domain" description="LysM" evidence="4">
    <location>
        <begin position="61"/>
        <end position="108"/>
    </location>
</feature>
<dbReference type="InterPro" id="IPR052210">
    <property type="entry name" value="LysM1-like"/>
</dbReference>
<proteinExistence type="predicted"/>
<evidence type="ECO:0000313" key="6">
    <source>
        <dbReference type="Proteomes" id="UP000799444"/>
    </source>
</evidence>
<sequence>MVSFSILALLASAAAAVPFALEPAAHGSLEARQAQMPGECTQYCSVSAGCVCIKRPTNCVANYTVASGDNCGTIVDKYNTFTAHDLYLWNPEIGRQCFGLQAYVPVCINVSGYKYPGAVKGGDFATPDQIPVPIQPGIVSNCTKFEYTDKTGNPGLAKILSSNKITKQQWNGWNFPSQDRNGDWAVWAQFWSCVAAPK</sequence>